<name>A0AAV4XMF2_CAEEX</name>
<dbReference type="AlphaFoldDB" id="A0AAV4XMF2"/>
<accession>A0AAV4XMF2</accession>
<comment type="caution">
    <text evidence="1">The sequence shown here is derived from an EMBL/GenBank/DDBJ whole genome shotgun (WGS) entry which is preliminary data.</text>
</comment>
<gene>
    <name evidence="1" type="ORF">CEXT_169031</name>
</gene>
<dbReference type="EMBL" id="BPLR01018027">
    <property type="protein sequence ID" value="GIY96282.1"/>
    <property type="molecule type" value="Genomic_DNA"/>
</dbReference>
<keyword evidence="2" id="KW-1185">Reference proteome</keyword>
<protein>
    <submittedName>
        <fullName evidence="1">Uncharacterized protein</fullName>
    </submittedName>
</protein>
<organism evidence="1 2">
    <name type="scientific">Caerostris extrusa</name>
    <name type="common">Bark spider</name>
    <name type="synonym">Caerostris bankana</name>
    <dbReference type="NCBI Taxonomy" id="172846"/>
    <lineage>
        <taxon>Eukaryota</taxon>
        <taxon>Metazoa</taxon>
        <taxon>Ecdysozoa</taxon>
        <taxon>Arthropoda</taxon>
        <taxon>Chelicerata</taxon>
        <taxon>Arachnida</taxon>
        <taxon>Araneae</taxon>
        <taxon>Araneomorphae</taxon>
        <taxon>Entelegynae</taxon>
        <taxon>Araneoidea</taxon>
        <taxon>Araneidae</taxon>
        <taxon>Caerostris</taxon>
    </lineage>
</organism>
<evidence type="ECO:0000313" key="1">
    <source>
        <dbReference type="EMBL" id="GIY96282.1"/>
    </source>
</evidence>
<reference evidence="1 2" key="1">
    <citation type="submission" date="2021-06" db="EMBL/GenBank/DDBJ databases">
        <title>Caerostris extrusa draft genome.</title>
        <authorList>
            <person name="Kono N."/>
            <person name="Arakawa K."/>
        </authorList>
    </citation>
    <scope>NUCLEOTIDE SEQUENCE [LARGE SCALE GENOMIC DNA]</scope>
</reference>
<proteinExistence type="predicted"/>
<dbReference type="Proteomes" id="UP001054945">
    <property type="component" value="Unassembled WGS sequence"/>
</dbReference>
<sequence length="89" mass="9972">MCSKRHQFMGKLTEKSSLSPNPEYPFVKMAQPLTTVHLEKMTSEFQSAFKGSIQFLIGDSSPSRCPNASAAYFKFVDICCNDDIELIDS</sequence>
<evidence type="ECO:0000313" key="2">
    <source>
        <dbReference type="Proteomes" id="UP001054945"/>
    </source>
</evidence>